<dbReference type="InParanoid" id="F0VLM7"/>
<keyword evidence="6" id="KW-1185">Reference proteome</keyword>
<reference evidence="6" key="3">
    <citation type="journal article" date="2012" name="PLoS Pathog.">
        <title>Comparative genomics of the apicomplexan parasites Toxoplasma gondii and Neospora caninum: Coccidia differing in host range and transmission strategy.</title>
        <authorList>
            <person name="Reid A.J."/>
            <person name="Vermont S.J."/>
            <person name="Cotton J.A."/>
            <person name="Harris D."/>
            <person name="Hill-Cawthorne G.A."/>
            <person name="Konen-Waisman S."/>
            <person name="Latham S.M."/>
            <person name="Mourier T."/>
            <person name="Norton R."/>
            <person name="Quail M.A."/>
            <person name="Sanders M."/>
            <person name="Shanmugam D."/>
            <person name="Sohal A."/>
            <person name="Wasmuth J.D."/>
            <person name="Brunk B."/>
            <person name="Grigg M.E."/>
            <person name="Howard J.C."/>
            <person name="Parkinson J."/>
            <person name="Roos D.S."/>
            <person name="Trees A.J."/>
            <person name="Berriman M."/>
            <person name="Pain A."/>
            <person name="Wastling J.M."/>
        </authorList>
    </citation>
    <scope>NUCLEOTIDE SEQUENCE [LARGE SCALE GENOMIC DNA]</scope>
    <source>
        <strain evidence="6">Liverpool</strain>
    </source>
</reference>
<organism evidence="4 6">
    <name type="scientific">Neospora caninum (strain Liverpool)</name>
    <dbReference type="NCBI Taxonomy" id="572307"/>
    <lineage>
        <taxon>Eukaryota</taxon>
        <taxon>Sar</taxon>
        <taxon>Alveolata</taxon>
        <taxon>Apicomplexa</taxon>
        <taxon>Conoidasida</taxon>
        <taxon>Coccidia</taxon>
        <taxon>Eucoccidiorida</taxon>
        <taxon>Eimeriorina</taxon>
        <taxon>Sarcocystidae</taxon>
        <taxon>Neospora</taxon>
    </lineage>
</organism>
<reference evidence="5" key="4">
    <citation type="journal article" date="2015" name="PLoS ONE">
        <title>Comprehensive Evaluation of Toxoplasma gondii VEG and Neospora caninum LIV Genomes with Tachyzoite Stage Transcriptome and Proteome Defines Novel Transcript Features.</title>
        <authorList>
            <person name="Ramaprasad A."/>
            <person name="Mourier T."/>
            <person name="Naeem R."/>
            <person name="Malas T.B."/>
            <person name="Moussa E."/>
            <person name="Panigrahi A."/>
            <person name="Vermont S.J."/>
            <person name="Otto T.D."/>
            <person name="Wastling J."/>
            <person name="Pain A."/>
        </authorList>
    </citation>
    <scope>NUCLEOTIDE SEQUENCE</scope>
    <source>
        <strain evidence="5">Liverpool</strain>
    </source>
</reference>
<dbReference type="AlphaFoldDB" id="F0VLM7"/>
<feature type="compositionally biased region" description="Acidic residues" evidence="1">
    <location>
        <begin position="77"/>
        <end position="90"/>
    </location>
</feature>
<reference evidence="4" key="1">
    <citation type="submission" date="2011-02" db="EMBL/GenBank/DDBJ databases">
        <authorList>
            <person name="Aslett M."/>
        </authorList>
    </citation>
    <scope>NUCLEOTIDE SEQUENCE</scope>
    <source>
        <strain evidence="4">Liverpool</strain>
    </source>
</reference>
<dbReference type="RefSeq" id="XP_003884186.1">
    <property type="nucleotide sequence ID" value="XM_003884137.1"/>
</dbReference>
<dbReference type="EMBL" id="FR823391">
    <property type="protein sequence ID" value="CBZ54155.1"/>
    <property type="molecule type" value="Genomic_DNA"/>
</dbReference>
<gene>
    <name evidence="5" type="ORF">BN1204_045870</name>
    <name evidence="4" type="ORF">NCLIV_045870</name>
</gene>
<evidence type="ECO:0000313" key="6">
    <source>
        <dbReference type="Proteomes" id="UP000007494"/>
    </source>
</evidence>
<feature type="region of interest" description="Disordered" evidence="1">
    <location>
        <begin position="52"/>
        <end position="90"/>
    </location>
</feature>
<keyword evidence="2" id="KW-0812">Transmembrane</keyword>
<dbReference type="VEuPathDB" id="ToxoDB:NCLIV_045870"/>
<keyword evidence="2" id="KW-1133">Transmembrane helix</keyword>
<name>F0VLM7_NEOCL</name>
<reference evidence="4" key="2">
    <citation type="submission" date="2011-03" db="EMBL/GenBank/DDBJ databases">
        <title>Comparative genomics and transcriptomics of Neospora caninum and Toxoplasma gondii.</title>
        <authorList>
            <person name="Reid A.J."/>
            <person name="Sohal A."/>
            <person name="Harris D."/>
            <person name="Quail M."/>
            <person name="Sanders M."/>
            <person name="Berriman M."/>
            <person name="Wastling J.M."/>
            <person name="Pain A."/>
        </authorList>
    </citation>
    <scope>NUCLEOTIDE SEQUENCE</scope>
    <source>
        <strain evidence="4">Liverpool</strain>
    </source>
</reference>
<evidence type="ECO:0000256" key="3">
    <source>
        <dbReference type="SAM" id="SignalP"/>
    </source>
</evidence>
<dbReference type="EMBL" id="LN714485">
    <property type="protein sequence ID" value="CEL68855.1"/>
    <property type="molecule type" value="Genomic_DNA"/>
</dbReference>
<evidence type="ECO:0000256" key="1">
    <source>
        <dbReference type="SAM" id="MobiDB-lite"/>
    </source>
</evidence>
<dbReference type="Proteomes" id="UP000007494">
    <property type="component" value="Chromosome X"/>
</dbReference>
<keyword evidence="3" id="KW-0732">Signal</keyword>
<feature type="region of interest" description="Disordered" evidence="1">
    <location>
        <begin position="184"/>
        <end position="207"/>
    </location>
</feature>
<feature type="compositionally biased region" description="Basic residues" evidence="1">
    <location>
        <begin position="192"/>
        <end position="207"/>
    </location>
</feature>
<feature type="chain" id="PRO_5007655265" evidence="3">
    <location>
        <begin position="26"/>
        <end position="207"/>
    </location>
</feature>
<evidence type="ECO:0000256" key="2">
    <source>
        <dbReference type="SAM" id="Phobius"/>
    </source>
</evidence>
<sequence length="207" mass="22730">MPGKQVRRTAFSAVLLVAAAALGASRDPTGDVPEVNVTWEALPRAGCVHATVPSQSEAPGEQQSSPLVKEEEKNEQREDEDGEEEEQGSLDVLEELAVLRREIDARTNPPGLKRGLAGLIAAVAVLAARNRFPRLFPRTASLFVALPAALFSAVFLSKYFSHGRRMRNPPKTFMDEIKARVPFSGYGQEKSNKKKKGKKASRKHERN</sequence>
<protein>
    <submittedName>
        <fullName evidence="5">Putative dense granule protein 3</fullName>
    </submittedName>
</protein>
<feature type="transmembrane region" description="Helical" evidence="2">
    <location>
        <begin position="140"/>
        <end position="160"/>
    </location>
</feature>
<proteinExistence type="predicted"/>
<evidence type="ECO:0000313" key="4">
    <source>
        <dbReference type="EMBL" id="CBZ54155.1"/>
    </source>
</evidence>
<accession>F0VLM7</accession>
<keyword evidence="2" id="KW-0472">Membrane</keyword>
<feature type="signal peptide" evidence="3">
    <location>
        <begin position="1"/>
        <end position="25"/>
    </location>
</feature>
<dbReference type="GeneID" id="13442036"/>
<evidence type="ECO:0000313" key="5">
    <source>
        <dbReference type="EMBL" id="CEL68855.1"/>
    </source>
</evidence>
<feature type="compositionally biased region" description="Polar residues" evidence="1">
    <location>
        <begin position="52"/>
        <end position="66"/>
    </location>
</feature>